<evidence type="ECO:0000313" key="4">
    <source>
        <dbReference type="Proteomes" id="UP000092716"/>
    </source>
</evidence>
<feature type="region of interest" description="Disordered" evidence="2">
    <location>
        <begin position="1278"/>
        <end position="1317"/>
    </location>
</feature>
<feature type="region of interest" description="Disordered" evidence="2">
    <location>
        <begin position="631"/>
        <end position="694"/>
    </location>
</feature>
<evidence type="ECO:0000256" key="1">
    <source>
        <dbReference type="SAM" id="Coils"/>
    </source>
</evidence>
<dbReference type="RefSeq" id="XP_019913583.1">
    <property type="nucleotide sequence ID" value="XM_020058073.1"/>
</dbReference>
<dbReference type="VEuPathDB" id="PlasmoDB:PCOAH_00012640"/>
<dbReference type="EMBL" id="CP016243">
    <property type="protein sequence ID" value="ANQ06888.1"/>
    <property type="molecule type" value="Genomic_DNA"/>
</dbReference>
<feature type="compositionally biased region" description="Polar residues" evidence="2">
    <location>
        <begin position="829"/>
        <end position="852"/>
    </location>
</feature>
<evidence type="ECO:0000313" key="3">
    <source>
        <dbReference type="EMBL" id="ANQ06888.1"/>
    </source>
</evidence>
<feature type="region of interest" description="Disordered" evidence="2">
    <location>
        <begin position="325"/>
        <end position="373"/>
    </location>
</feature>
<feature type="compositionally biased region" description="Basic and acidic residues" evidence="2">
    <location>
        <begin position="818"/>
        <end position="828"/>
    </location>
</feature>
<feature type="compositionally biased region" description="Polar residues" evidence="2">
    <location>
        <begin position="899"/>
        <end position="915"/>
    </location>
</feature>
<feature type="coiled-coil region" evidence="1">
    <location>
        <begin position="1175"/>
        <end position="1202"/>
    </location>
</feature>
<keyword evidence="1" id="KW-0175">Coiled coil</keyword>
<feature type="compositionally biased region" description="Polar residues" evidence="2">
    <location>
        <begin position="860"/>
        <end position="872"/>
    </location>
</feature>
<gene>
    <name evidence="3" type="ORF">PCOAH_00012640</name>
</gene>
<dbReference type="KEGG" id="pcot:PCOAH_00012640"/>
<feature type="region of interest" description="Disordered" evidence="2">
    <location>
        <begin position="1005"/>
        <end position="1028"/>
    </location>
</feature>
<feature type="region of interest" description="Disordered" evidence="2">
    <location>
        <begin position="805"/>
        <end position="941"/>
    </location>
</feature>
<feature type="compositionally biased region" description="Basic and acidic residues" evidence="2">
    <location>
        <begin position="1298"/>
        <end position="1317"/>
    </location>
</feature>
<dbReference type="OrthoDB" id="332663at2759"/>
<reference evidence="4" key="1">
    <citation type="submission" date="2016-06" db="EMBL/GenBank/DDBJ databases">
        <title>First high quality genome sequence of Plasmodium coatneyi using continuous long reads from single molecule, real-time sequencing.</title>
        <authorList>
            <person name="Chien J.-T."/>
            <person name="Pakala S.B."/>
            <person name="Geraldo J.A."/>
            <person name="Lapp S.A."/>
            <person name="Barnwell J.W."/>
            <person name="Kissinger J.C."/>
            <person name="Galinski M.R."/>
            <person name="Humphrey J.C."/>
        </authorList>
    </citation>
    <scope>NUCLEOTIDE SEQUENCE [LARGE SCALE GENOMIC DNA]</scope>
    <source>
        <strain evidence="4">Hackeri</strain>
    </source>
</reference>
<feature type="compositionally biased region" description="Basic and acidic residues" evidence="2">
    <location>
        <begin position="916"/>
        <end position="936"/>
    </location>
</feature>
<sequence>MIFKQIAEKASQVLMGSDAVTQSDLKVKTPVGKETKSIIPHQCNGADTAGGSTHVNAERDKLHTKMSHKKRIHERAKKKVNLFLKRYKLEGRKKKKKKKTNPSKLSKSCTSSTLLLSRAKNRGVKKLKKITKLEKIKDDYFTILNLHKEFVDKYEEEKSFRETIKSYHSNELAKDCSYAVFFFRLFVRGEYLNGEALTEALTKDNRKPAESATHVPPLPVDDSNPDKKSQIKKKKFKNAIAFLNGRNTRLLMCDYLKVLLNNIQNESEVSTNFLILEYVASHDTKEQKNYTQMINLHKLGGHVKEEQSTLSYSLSSVKEAGTSPFPSGGPIIENAQSQHLENNPGGSNAQKNGSNGNNGGNPTDVTTSGGRNGANADSIQMNELLFNRILSNFVTELRSFFFSVIAKIQTSQVVSQLIVAFAEICLTLTPYYVHIINLIEILSDFASIIPVRYMDYLMTFFQRNKNIFIEKYKEFQNFVIFNDPIKTQSVGARLIGFIKNLQKKNALNRKQKSSNVFFLHMLLSECLPINHLGFCNRQSAKNNFHLLFYDSMQRCKNTANDESLIFNDFELGIQENVKNHAKIRELILAEIDARCVQASTNSGGDAKTDGDHSDQVDQVGQVGQVDQVDRDHHHNGEANQSTHPPNKDKKTHTNGKDSIGKRKRDEEDTPDQIPHSDKKDVKRPKRNKLSESPNEESKNYKVYLAYLYLISFIRYPEMCTAQNCAPLEDAYHSFNILMAHIKNFKKENIANPNVVREYLYNADVDFLGNIHMYNLLIRDKNFLCVFFFNILLVLNYLNVELNILTPTTDGGGPPSEYKTTDSKGKESNRSNNATHNADSTNQPASTHSSDVTRNSEEKSGNSPFSRNPSRTYLKNAKEGTSHVGSSTNSLTTKGRDNDATQAAISSNSRGNQNVTRESKEVKDVKETNPSDTKGKDLPSASERTKHILHSFVKDLLRYLGNSKGLQFFMSLLASEYCWYSWKKQLTGKPTKENLESPFEFTRLEDQSERKVKDGKHKTNPSDNAMVDENSSPLQSLIQLVHNFELLNEKMKNYYLANLDNPNLRKNPYKYTKLIRSCESGANGPTADEEEGEGSQFAAPTDGENYNNAYEVDHRGHTAKENIHETNELPDERNDVKTYPQNLRDIRKVNNFLLEINKIYLGRQAEFWELDDTDSITDLKKKKNEEKILIEKLIDKLEDYKQKMQIDNDPVNEIEESEKSKNDPVFKFRLAKLFIVKYIDLYTIVKDKEFSTDCDFLYNLMVHMDKNLAKKKILLSAQEGEVGEDGKTDGEGGDEVNGEEAKTEGEKVTMEEEPEQKA</sequence>
<feature type="region of interest" description="Disordered" evidence="2">
    <location>
        <begin position="1080"/>
        <end position="1104"/>
    </location>
</feature>
<dbReference type="Proteomes" id="UP000092716">
    <property type="component" value="Chromosome 5"/>
</dbReference>
<feature type="compositionally biased region" description="Polar residues" evidence="2">
    <location>
        <begin position="363"/>
        <end position="373"/>
    </location>
</feature>
<feature type="compositionally biased region" description="Polar residues" evidence="2">
    <location>
        <begin position="882"/>
        <end position="892"/>
    </location>
</feature>
<dbReference type="GeneID" id="30907990"/>
<proteinExistence type="predicted"/>
<feature type="compositionally biased region" description="Low complexity" evidence="2">
    <location>
        <begin position="345"/>
        <end position="355"/>
    </location>
</feature>
<feature type="region of interest" description="Disordered" evidence="2">
    <location>
        <begin position="203"/>
        <end position="230"/>
    </location>
</feature>
<organism evidence="3 4">
    <name type="scientific">Plasmodium coatneyi</name>
    <dbReference type="NCBI Taxonomy" id="208452"/>
    <lineage>
        <taxon>Eukaryota</taxon>
        <taxon>Sar</taxon>
        <taxon>Alveolata</taxon>
        <taxon>Apicomplexa</taxon>
        <taxon>Aconoidasida</taxon>
        <taxon>Haemosporida</taxon>
        <taxon>Plasmodiidae</taxon>
        <taxon>Plasmodium</taxon>
    </lineage>
</organism>
<feature type="compositionally biased region" description="Basic and acidic residues" evidence="2">
    <location>
        <begin position="654"/>
        <end position="666"/>
    </location>
</feature>
<evidence type="ECO:0000256" key="2">
    <source>
        <dbReference type="SAM" id="MobiDB-lite"/>
    </source>
</evidence>
<protein>
    <submittedName>
        <fullName evidence="3">Uncharacterized protein</fullName>
    </submittedName>
</protein>
<accession>A0A1B1DVT9</accession>
<name>A0A1B1DVT9_9APIC</name>
<keyword evidence="4" id="KW-1185">Reference proteome</keyword>